<evidence type="ECO:0000313" key="3">
    <source>
        <dbReference type="Proteomes" id="UP001284601"/>
    </source>
</evidence>
<sequence length="143" mass="15859">MSFSSKRLRVRLPCGEQTVLDAGQQTATRGCDWRFATELGTEQIAAEAGCEWPMSGVICNGIVDSVAACVEVFSMPTCDFTREYPPPGGFCTPVTVEPQRDPGTVLVDPDDLPRLRAQLERTLEEVQAQLREIDDAQEQLKRR</sequence>
<name>A0ABU4HR00_9ACTN</name>
<dbReference type="RefSeq" id="WP_318598084.1">
    <property type="nucleotide sequence ID" value="NZ_JAWSTH010000039.1"/>
</dbReference>
<reference evidence="3" key="1">
    <citation type="submission" date="2023-07" db="EMBL/GenBank/DDBJ databases">
        <title>Conexibacter stalactiti sp. nov., isolated from stalactites in a lava cave and emended description of the genus Conexibacter.</title>
        <authorList>
            <person name="Lee S.D."/>
        </authorList>
    </citation>
    <scope>NUCLEOTIDE SEQUENCE [LARGE SCALE GENOMIC DNA]</scope>
    <source>
        <strain evidence="3">KCTC 39840</strain>
    </source>
</reference>
<dbReference type="Proteomes" id="UP001284601">
    <property type="component" value="Unassembled WGS sequence"/>
</dbReference>
<evidence type="ECO:0000256" key="1">
    <source>
        <dbReference type="SAM" id="Coils"/>
    </source>
</evidence>
<gene>
    <name evidence="2" type="ORF">R7226_15455</name>
</gene>
<proteinExistence type="predicted"/>
<dbReference type="EMBL" id="JAWSTH010000039">
    <property type="protein sequence ID" value="MDW5595746.1"/>
    <property type="molecule type" value="Genomic_DNA"/>
</dbReference>
<comment type="caution">
    <text evidence="2">The sequence shown here is derived from an EMBL/GenBank/DDBJ whole genome shotgun (WGS) entry which is preliminary data.</text>
</comment>
<organism evidence="2 3">
    <name type="scientific">Conexibacter stalactiti</name>
    <dbReference type="NCBI Taxonomy" id="1940611"/>
    <lineage>
        <taxon>Bacteria</taxon>
        <taxon>Bacillati</taxon>
        <taxon>Actinomycetota</taxon>
        <taxon>Thermoleophilia</taxon>
        <taxon>Solirubrobacterales</taxon>
        <taxon>Conexibacteraceae</taxon>
        <taxon>Conexibacter</taxon>
    </lineage>
</organism>
<accession>A0ABU4HR00</accession>
<protein>
    <submittedName>
        <fullName evidence="2">Uncharacterized protein</fullName>
    </submittedName>
</protein>
<evidence type="ECO:0000313" key="2">
    <source>
        <dbReference type="EMBL" id="MDW5595746.1"/>
    </source>
</evidence>
<feature type="coiled-coil region" evidence="1">
    <location>
        <begin position="112"/>
        <end position="143"/>
    </location>
</feature>
<keyword evidence="3" id="KW-1185">Reference proteome</keyword>
<keyword evidence="1" id="KW-0175">Coiled coil</keyword>